<dbReference type="EMBL" id="FQWL01000001">
    <property type="protein sequence ID" value="SHG34495.1"/>
    <property type="molecule type" value="Genomic_DNA"/>
</dbReference>
<dbReference type="PANTHER" id="PTHR43201:SF5">
    <property type="entry name" value="MEDIUM-CHAIN ACYL-COA LIGASE ACSF2, MITOCHONDRIAL"/>
    <property type="match status" value="1"/>
</dbReference>
<evidence type="ECO:0000256" key="2">
    <source>
        <dbReference type="ARBA" id="ARBA00022598"/>
    </source>
</evidence>
<proteinExistence type="inferred from homology"/>
<evidence type="ECO:0000259" key="3">
    <source>
        <dbReference type="Pfam" id="PF00501"/>
    </source>
</evidence>
<dbReference type="GO" id="GO:0031956">
    <property type="term" value="F:medium-chain fatty acid-CoA ligase activity"/>
    <property type="evidence" value="ECO:0007669"/>
    <property type="project" value="TreeGrafter"/>
</dbReference>
<accession>A0A1M5J2C2</accession>
<dbReference type="RefSeq" id="WP_073176895.1">
    <property type="nucleotide sequence ID" value="NZ_FQWL01000001.1"/>
</dbReference>
<dbReference type="Proteomes" id="UP000184532">
    <property type="component" value="Unassembled WGS sequence"/>
</dbReference>
<comment type="similarity">
    <text evidence="1">Belongs to the ATP-dependent AMP-binding enzyme family.</text>
</comment>
<keyword evidence="2 4" id="KW-0436">Ligase</keyword>
<dbReference type="InterPro" id="IPR042099">
    <property type="entry name" value="ANL_N_sf"/>
</dbReference>
<evidence type="ECO:0000256" key="1">
    <source>
        <dbReference type="ARBA" id="ARBA00006432"/>
    </source>
</evidence>
<dbReference type="InterPro" id="IPR045851">
    <property type="entry name" value="AMP-bd_C_sf"/>
</dbReference>
<dbReference type="PROSITE" id="PS00455">
    <property type="entry name" value="AMP_BINDING"/>
    <property type="match status" value="1"/>
</dbReference>
<dbReference type="SUPFAM" id="SSF56801">
    <property type="entry name" value="Acetyl-CoA synthetase-like"/>
    <property type="match status" value="1"/>
</dbReference>
<evidence type="ECO:0000313" key="5">
    <source>
        <dbReference type="Proteomes" id="UP000184532"/>
    </source>
</evidence>
<keyword evidence="5" id="KW-1185">Reference proteome</keyword>
<dbReference type="InterPro" id="IPR000873">
    <property type="entry name" value="AMP-dep_synth/lig_dom"/>
</dbReference>
<feature type="domain" description="AMP-dependent synthetase/ligase" evidence="3">
    <location>
        <begin position="50"/>
        <end position="200"/>
    </location>
</feature>
<dbReference type="PANTHER" id="PTHR43201">
    <property type="entry name" value="ACYL-COA SYNTHETASE"/>
    <property type="match status" value="1"/>
</dbReference>
<protein>
    <submittedName>
        <fullName evidence="4">O-succinylbenzoic acid--CoA ligase</fullName>
    </submittedName>
</protein>
<dbReference type="GO" id="GO:0006631">
    <property type="term" value="P:fatty acid metabolic process"/>
    <property type="evidence" value="ECO:0007669"/>
    <property type="project" value="TreeGrafter"/>
</dbReference>
<name>A0A1M5J2C2_9FLAO</name>
<dbReference type="Gene3D" id="3.30.300.30">
    <property type="match status" value="1"/>
</dbReference>
<gene>
    <name evidence="4" type="ORF">SAMN04488116_1070</name>
</gene>
<dbReference type="Pfam" id="PF00501">
    <property type="entry name" value="AMP-binding"/>
    <property type="match status" value="1"/>
</dbReference>
<reference evidence="5" key="1">
    <citation type="submission" date="2016-11" db="EMBL/GenBank/DDBJ databases">
        <authorList>
            <person name="Varghese N."/>
            <person name="Submissions S."/>
        </authorList>
    </citation>
    <scope>NUCLEOTIDE SEQUENCE [LARGE SCALE GENOMIC DNA]</scope>
    <source>
        <strain evidence="5">DSM 22638</strain>
    </source>
</reference>
<dbReference type="STRING" id="570519.SAMN04488116_1070"/>
<organism evidence="4 5">
    <name type="scientific">Flagellimonas flava</name>
    <dbReference type="NCBI Taxonomy" id="570519"/>
    <lineage>
        <taxon>Bacteria</taxon>
        <taxon>Pseudomonadati</taxon>
        <taxon>Bacteroidota</taxon>
        <taxon>Flavobacteriia</taxon>
        <taxon>Flavobacteriales</taxon>
        <taxon>Flavobacteriaceae</taxon>
        <taxon>Flagellimonas</taxon>
    </lineage>
</organism>
<evidence type="ECO:0000313" key="4">
    <source>
        <dbReference type="EMBL" id="SHG34495.1"/>
    </source>
</evidence>
<dbReference type="Gene3D" id="3.40.50.12780">
    <property type="entry name" value="N-terminal domain of ligase-like"/>
    <property type="match status" value="1"/>
</dbReference>
<sequence>MMVNPSWRKLHPDFKLNGKSYQWEELPEVGYSLIKEGEPFERAIGDFLVDWTMDNPTVLVQTSGSTGKPKDILLKKEHMVNSAKATGNYFGLQAGDTSLLCLPSTGIAGKMMLVRAMVLGLELDYVKPSSTPLDNISRNYDFCAMVPLQVEHSLLKLECIRTLIIGGASVSPSLKERLMSLPAQVFETYGMTETITHVAVKSVKNSGFKALPNISFAQDDRGCLVIEASKISDEPVVTNDMVELISETEFQWLGRYDSIINSGGVKLIPEQIEQKIAPLISSRFFVAGIPDEVLGEKLVLILEGEAVPDSDFLDAIKRLDGINKYEVPKELYFVPTFEMTTTEKVNRNVILRNLFG</sequence>
<dbReference type="AlphaFoldDB" id="A0A1M5J2C2"/>
<dbReference type="InterPro" id="IPR020845">
    <property type="entry name" value="AMP-binding_CS"/>
</dbReference>